<dbReference type="KEGG" id="nft:FBF37_01105"/>
<keyword evidence="4" id="KW-1185">Reference proteome</keyword>
<keyword evidence="3" id="KW-0418">Kinase</keyword>
<dbReference type="AlphaFoldDB" id="A0A4P9A2R1"/>
<evidence type="ECO:0000313" key="4">
    <source>
        <dbReference type="Proteomes" id="UP000310639"/>
    </source>
</evidence>
<dbReference type="Gene3D" id="1.10.287.130">
    <property type="match status" value="1"/>
</dbReference>
<reference evidence="3 4" key="1">
    <citation type="submission" date="2019-04" db="EMBL/GenBank/DDBJ databases">
        <title>Saccharibacteria TM7 genomes.</title>
        <authorList>
            <person name="Bor B."/>
            <person name="He X."/>
            <person name="Chen T."/>
            <person name="Dewhirst F.E."/>
        </authorList>
    </citation>
    <scope>NUCLEOTIDE SEQUENCE [LARGE SCALE GENOMIC DNA]</scope>
    <source>
        <strain evidence="3 4">BB001</strain>
    </source>
</reference>
<gene>
    <name evidence="3" type="ORF">FBF37_01105</name>
</gene>
<dbReference type="RefSeq" id="WP_138078666.1">
    <property type="nucleotide sequence ID" value="NZ_CP040004.1"/>
</dbReference>
<dbReference type="SUPFAM" id="SSF47384">
    <property type="entry name" value="Homodimeric domain of signal transducing histidine kinase"/>
    <property type="match status" value="1"/>
</dbReference>
<feature type="domain" description="Histidine kinase" evidence="2">
    <location>
        <begin position="19"/>
        <end position="233"/>
    </location>
</feature>
<proteinExistence type="predicted"/>
<evidence type="ECO:0000256" key="1">
    <source>
        <dbReference type="ARBA" id="ARBA00022553"/>
    </source>
</evidence>
<dbReference type="Proteomes" id="UP000310639">
    <property type="component" value="Chromosome"/>
</dbReference>
<dbReference type="SUPFAM" id="SSF55874">
    <property type="entry name" value="ATPase domain of HSP90 chaperone/DNA topoisomerase II/histidine kinase"/>
    <property type="match status" value="1"/>
</dbReference>
<dbReference type="InterPro" id="IPR003594">
    <property type="entry name" value="HATPase_dom"/>
</dbReference>
<sequence>MAEVRWNNAEFGQLPSVVVAAHELKSPLALIRQLSLLLEEESLDEAETRRIVRQLSNISDQSLALVQDLAQTAHLSPTLFPLEPINPLALCQQMAMELNPMLRLYGQSIDWPKKQSAKHLVVANRALLSRILANFLNNSLKYSEKDMPIRVTIRQIGLTLRILIRDHGPMMSRADYARLVSEMEQRKSVRTRPDSSGLGVYVASQFAKAMGGTIGLIRHRDGLTFYVELPISQQMSLL</sequence>
<dbReference type="PANTHER" id="PTHR43547:SF2">
    <property type="entry name" value="HYBRID SIGNAL TRANSDUCTION HISTIDINE KINASE C"/>
    <property type="match status" value="1"/>
</dbReference>
<dbReference type="InterPro" id="IPR036097">
    <property type="entry name" value="HisK_dim/P_sf"/>
</dbReference>
<keyword evidence="1" id="KW-0597">Phosphoprotein</keyword>
<name>A0A4P9A2R1_9BACT</name>
<organism evidence="3 4">
    <name type="scientific">Candidatus Nanosynbacter featherlites</name>
    <dbReference type="NCBI Taxonomy" id="2572088"/>
    <lineage>
        <taxon>Bacteria</taxon>
        <taxon>Candidatus Saccharimonadota</taxon>
        <taxon>Candidatus Saccharimonadia</taxon>
        <taxon>Candidatus Nanosynbacterales</taxon>
        <taxon>Candidatus Nanosynbacteraceae</taxon>
        <taxon>Candidatus Nanosynbacter</taxon>
    </lineage>
</organism>
<evidence type="ECO:0000313" key="3">
    <source>
        <dbReference type="EMBL" id="QCT42071.1"/>
    </source>
</evidence>
<dbReference type="InterPro" id="IPR036890">
    <property type="entry name" value="HATPase_C_sf"/>
</dbReference>
<dbReference type="OrthoDB" id="9804645at2"/>
<keyword evidence="3" id="KW-0808">Transferase</keyword>
<dbReference type="EMBL" id="CP040004">
    <property type="protein sequence ID" value="QCT42071.1"/>
    <property type="molecule type" value="Genomic_DNA"/>
</dbReference>
<dbReference type="Gene3D" id="3.30.565.10">
    <property type="entry name" value="Histidine kinase-like ATPase, C-terminal domain"/>
    <property type="match status" value="1"/>
</dbReference>
<dbReference type="PANTHER" id="PTHR43547">
    <property type="entry name" value="TWO-COMPONENT HISTIDINE KINASE"/>
    <property type="match status" value="1"/>
</dbReference>
<protein>
    <submittedName>
        <fullName evidence="3">HAMP domain-containing histidine kinase</fullName>
    </submittedName>
</protein>
<dbReference type="SMART" id="SM00387">
    <property type="entry name" value="HATPase_c"/>
    <property type="match status" value="1"/>
</dbReference>
<dbReference type="Pfam" id="PF02518">
    <property type="entry name" value="HATPase_c"/>
    <property type="match status" value="1"/>
</dbReference>
<dbReference type="InterPro" id="IPR005467">
    <property type="entry name" value="His_kinase_dom"/>
</dbReference>
<dbReference type="PROSITE" id="PS50109">
    <property type="entry name" value="HIS_KIN"/>
    <property type="match status" value="1"/>
</dbReference>
<evidence type="ECO:0000259" key="2">
    <source>
        <dbReference type="PROSITE" id="PS50109"/>
    </source>
</evidence>
<accession>A0A4P9A2R1</accession>
<dbReference type="GO" id="GO:0000155">
    <property type="term" value="F:phosphorelay sensor kinase activity"/>
    <property type="evidence" value="ECO:0007669"/>
    <property type="project" value="InterPro"/>
</dbReference>